<feature type="region of interest" description="Disordered" evidence="1">
    <location>
        <begin position="71"/>
        <end position="90"/>
    </location>
</feature>
<reference evidence="2" key="1">
    <citation type="journal article" date="2023" name="Science">
        <title>Genome structures resolve the early diversification of teleost fishes.</title>
        <authorList>
            <person name="Parey E."/>
            <person name="Louis A."/>
            <person name="Montfort J."/>
            <person name="Bouchez O."/>
            <person name="Roques C."/>
            <person name="Iampietro C."/>
            <person name="Lluch J."/>
            <person name="Castinel A."/>
            <person name="Donnadieu C."/>
            <person name="Desvignes T."/>
            <person name="Floi Bucao C."/>
            <person name="Jouanno E."/>
            <person name="Wen M."/>
            <person name="Mejri S."/>
            <person name="Dirks R."/>
            <person name="Jansen H."/>
            <person name="Henkel C."/>
            <person name="Chen W.J."/>
            <person name="Zahm M."/>
            <person name="Cabau C."/>
            <person name="Klopp C."/>
            <person name="Thompson A.W."/>
            <person name="Robinson-Rechavi M."/>
            <person name="Braasch I."/>
            <person name="Lecointre G."/>
            <person name="Bobe J."/>
            <person name="Postlethwait J.H."/>
            <person name="Berthelot C."/>
            <person name="Roest Crollius H."/>
            <person name="Guiguen Y."/>
        </authorList>
    </citation>
    <scope>NUCLEOTIDE SEQUENCE</scope>
    <source>
        <strain evidence="2">NC1722</strain>
    </source>
</reference>
<keyword evidence="3" id="KW-1185">Reference proteome</keyword>
<organism evidence="2 3">
    <name type="scientific">Aldrovandia affinis</name>
    <dbReference type="NCBI Taxonomy" id="143900"/>
    <lineage>
        <taxon>Eukaryota</taxon>
        <taxon>Metazoa</taxon>
        <taxon>Chordata</taxon>
        <taxon>Craniata</taxon>
        <taxon>Vertebrata</taxon>
        <taxon>Euteleostomi</taxon>
        <taxon>Actinopterygii</taxon>
        <taxon>Neopterygii</taxon>
        <taxon>Teleostei</taxon>
        <taxon>Notacanthiformes</taxon>
        <taxon>Halosauridae</taxon>
        <taxon>Aldrovandia</taxon>
    </lineage>
</organism>
<evidence type="ECO:0000256" key="1">
    <source>
        <dbReference type="SAM" id="MobiDB-lite"/>
    </source>
</evidence>
<sequence>MVFADHQALSCLYGPAEEQPPQYAARGRRRCCWQVTLRDLSAKWLPSHPPHSIPQTGSLLPSSAYSFPAAFPTAKSSQPPHPGADTEGWDTVTEHSNVAFKHAWPEDVSSRDGPMCGSLCTDIPRMTPSRFCFGFVRTFP</sequence>
<dbReference type="AlphaFoldDB" id="A0AAD7W984"/>
<evidence type="ECO:0000313" key="3">
    <source>
        <dbReference type="Proteomes" id="UP001221898"/>
    </source>
</evidence>
<evidence type="ECO:0000313" key="2">
    <source>
        <dbReference type="EMBL" id="KAJ8387554.1"/>
    </source>
</evidence>
<accession>A0AAD7W984</accession>
<comment type="caution">
    <text evidence="2">The sequence shown here is derived from an EMBL/GenBank/DDBJ whole genome shotgun (WGS) entry which is preliminary data.</text>
</comment>
<name>A0AAD7W984_9TELE</name>
<protein>
    <submittedName>
        <fullName evidence="2">Uncharacterized protein</fullName>
    </submittedName>
</protein>
<dbReference type="Proteomes" id="UP001221898">
    <property type="component" value="Unassembled WGS sequence"/>
</dbReference>
<proteinExistence type="predicted"/>
<dbReference type="EMBL" id="JAINUG010000209">
    <property type="protein sequence ID" value="KAJ8387554.1"/>
    <property type="molecule type" value="Genomic_DNA"/>
</dbReference>
<gene>
    <name evidence="2" type="ORF">AAFF_G00152500</name>
</gene>